<dbReference type="OrthoDB" id="1103324at2759"/>
<name>A0A6A6XUT3_9PLEO</name>
<sequence length="195" mass="22300">MSKSLVLYQSYRVVTLAALLLTAAIAASWLRRDRRLDKIPGPRGWPLVGVGYKLPPKAPALFRSWAKQYGDIFKIRVGWYNWVVINSPEAIREILEKQALVTSSKAPSPMGHDIVTGGNRMPTMPYGPRWRALRSVVRQMTTVPMTQTFVPSQEFEAKQLLFDLLTGNENQRNFYQHMRRYAISIIMTNTFGTRV</sequence>
<evidence type="ECO:0000313" key="6">
    <source>
        <dbReference type="Proteomes" id="UP000799757"/>
    </source>
</evidence>
<gene>
    <name evidence="5" type="ORF">K505DRAFT_228979</name>
</gene>
<keyword evidence="6" id="KW-1185">Reference proteome</keyword>
<dbReference type="GO" id="GO:0005506">
    <property type="term" value="F:iron ion binding"/>
    <property type="evidence" value="ECO:0007669"/>
    <property type="project" value="InterPro"/>
</dbReference>
<organism evidence="5 6">
    <name type="scientific">Melanomma pulvis-pyrius CBS 109.77</name>
    <dbReference type="NCBI Taxonomy" id="1314802"/>
    <lineage>
        <taxon>Eukaryota</taxon>
        <taxon>Fungi</taxon>
        <taxon>Dikarya</taxon>
        <taxon>Ascomycota</taxon>
        <taxon>Pezizomycotina</taxon>
        <taxon>Dothideomycetes</taxon>
        <taxon>Pleosporomycetidae</taxon>
        <taxon>Pleosporales</taxon>
        <taxon>Melanommataceae</taxon>
        <taxon>Melanomma</taxon>
    </lineage>
</organism>
<dbReference type="InterPro" id="IPR050364">
    <property type="entry name" value="Cytochrome_P450_fung"/>
</dbReference>
<dbReference type="SUPFAM" id="SSF48264">
    <property type="entry name" value="Cytochrome P450"/>
    <property type="match status" value="1"/>
</dbReference>
<accession>A0A6A6XUT3</accession>
<dbReference type="InterPro" id="IPR036396">
    <property type="entry name" value="Cyt_P450_sf"/>
</dbReference>
<dbReference type="Pfam" id="PF00067">
    <property type="entry name" value="p450"/>
    <property type="match status" value="1"/>
</dbReference>
<dbReference type="PRINTS" id="PR00463">
    <property type="entry name" value="EP450I"/>
</dbReference>
<dbReference type="GO" id="GO:0016705">
    <property type="term" value="F:oxidoreductase activity, acting on paired donors, with incorporation or reduction of molecular oxygen"/>
    <property type="evidence" value="ECO:0007669"/>
    <property type="project" value="InterPro"/>
</dbReference>
<dbReference type="GO" id="GO:0020037">
    <property type="term" value="F:heme binding"/>
    <property type="evidence" value="ECO:0007669"/>
    <property type="project" value="InterPro"/>
</dbReference>
<keyword evidence="4" id="KW-0408">Iron</keyword>
<evidence type="ECO:0000256" key="4">
    <source>
        <dbReference type="ARBA" id="ARBA00023004"/>
    </source>
</evidence>
<feature type="non-terminal residue" evidence="5">
    <location>
        <position position="195"/>
    </location>
</feature>
<evidence type="ECO:0000313" key="5">
    <source>
        <dbReference type="EMBL" id="KAF2800326.1"/>
    </source>
</evidence>
<keyword evidence="3" id="KW-0560">Oxidoreductase</keyword>
<comment type="similarity">
    <text evidence="1">Belongs to the cytochrome P450 family.</text>
</comment>
<reference evidence="5" key="1">
    <citation type="journal article" date="2020" name="Stud. Mycol.">
        <title>101 Dothideomycetes genomes: a test case for predicting lifestyles and emergence of pathogens.</title>
        <authorList>
            <person name="Haridas S."/>
            <person name="Albert R."/>
            <person name="Binder M."/>
            <person name="Bloem J."/>
            <person name="Labutti K."/>
            <person name="Salamov A."/>
            <person name="Andreopoulos B."/>
            <person name="Baker S."/>
            <person name="Barry K."/>
            <person name="Bills G."/>
            <person name="Bluhm B."/>
            <person name="Cannon C."/>
            <person name="Castanera R."/>
            <person name="Culley D."/>
            <person name="Daum C."/>
            <person name="Ezra D."/>
            <person name="Gonzalez J."/>
            <person name="Henrissat B."/>
            <person name="Kuo A."/>
            <person name="Liang C."/>
            <person name="Lipzen A."/>
            <person name="Lutzoni F."/>
            <person name="Magnuson J."/>
            <person name="Mondo S."/>
            <person name="Nolan M."/>
            <person name="Ohm R."/>
            <person name="Pangilinan J."/>
            <person name="Park H.-J."/>
            <person name="Ramirez L."/>
            <person name="Alfaro M."/>
            <person name="Sun H."/>
            <person name="Tritt A."/>
            <person name="Yoshinaga Y."/>
            <person name="Zwiers L.-H."/>
            <person name="Turgeon B."/>
            <person name="Goodwin S."/>
            <person name="Spatafora J."/>
            <person name="Crous P."/>
            <person name="Grigoriev I."/>
        </authorList>
    </citation>
    <scope>NUCLEOTIDE SEQUENCE</scope>
    <source>
        <strain evidence="5">CBS 109.77</strain>
    </source>
</reference>
<dbReference type="GO" id="GO:0004497">
    <property type="term" value="F:monooxygenase activity"/>
    <property type="evidence" value="ECO:0007669"/>
    <property type="project" value="InterPro"/>
</dbReference>
<dbReference type="PANTHER" id="PTHR46300:SF11">
    <property type="entry name" value="OXIDOREDUCTASE, PUTATIVE-RELATED"/>
    <property type="match status" value="1"/>
</dbReference>
<protein>
    <submittedName>
        <fullName evidence="5">Cytochrome P450</fullName>
    </submittedName>
</protein>
<dbReference type="Proteomes" id="UP000799757">
    <property type="component" value="Unassembled WGS sequence"/>
</dbReference>
<dbReference type="AlphaFoldDB" id="A0A6A6XUT3"/>
<dbReference type="Gene3D" id="1.10.630.10">
    <property type="entry name" value="Cytochrome P450"/>
    <property type="match status" value="1"/>
</dbReference>
<evidence type="ECO:0000256" key="3">
    <source>
        <dbReference type="ARBA" id="ARBA00023002"/>
    </source>
</evidence>
<keyword evidence="2" id="KW-0479">Metal-binding</keyword>
<dbReference type="EMBL" id="MU001749">
    <property type="protein sequence ID" value="KAF2800326.1"/>
    <property type="molecule type" value="Genomic_DNA"/>
</dbReference>
<dbReference type="InterPro" id="IPR001128">
    <property type="entry name" value="Cyt_P450"/>
</dbReference>
<proteinExistence type="inferred from homology"/>
<evidence type="ECO:0000256" key="2">
    <source>
        <dbReference type="ARBA" id="ARBA00022723"/>
    </source>
</evidence>
<dbReference type="InterPro" id="IPR002401">
    <property type="entry name" value="Cyt_P450_E_grp-I"/>
</dbReference>
<dbReference type="PANTHER" id="PTHR46300">
    <property type="entry name" value="P450, PUTATIVE (EUROFUNG)-RELATED-RELATED"/>
    <property type="match status" value="1"/>
</dbReference>
<evidence type="ECO:0000256" key="1">
    <source>
        <dbReference type="ARBA" id="ARBA00010617"/>
    </source>
</evidence>